<evidence type="ECO:0000256" key="7">
    <source>
        <dbReference type="SAM" id="MobiDB-lite"/>
    </source>
</evidence>
<reference evidence="9" key="2">
    <citation type="submission" date="2021-01" db="EMBL/GenBank/DDBJ databases">
        <authorList>
            <person name="Schikora-Tamarit M.A."/>
        </authorList>
    </citation>
    <scope>NUCLEOTIDE SEQUENCE</scope>
    <source>
        <strain evidence="9">CBS2887</strain>
    </source>
</reference>
<dbReference type="PANTHER" id="PTHR12716:SF8">
    <property type="entry name" value="TRANSCRIPTION INITIATION FACTOR IIE SUBUNIT BETA"/>
    <property type="match status" value="1"/>
</dbReference>
<keyword evidence="10" id="KW-1185">Reference proteome</keyword>
<dbReference type="GO" id="GO:0006367">
    <property type="term" value="P:transcription initiation at RNA polymerase II promoter"/>
    <property type="evidence" value="ECO:0007669"/>
    <property type="project" value="InterPro"/>
</dbReference>
<feature type="compositionally biased region" description="Polar residues" evidence="7">
    <location>
        <begin position="52"/>
        <end position="65"/>
    </location>
</feature>
<comment type="subcellular location">
    <subcellularLocation>
        <location evidence="1">Nucleus</location>
    </subcellularLocation>
</comment>
<evidence type="ECO:0000259" key="8">
    <source>
        <dbReference type="PROSITE" id="PS51351"/>
    </source>
</evidence>
<dbReference type="PANTHER" id="PTHR12716">
    <property type="entry name" value="TRANSCRIPTION INITIATION FACTOR IIE, BETA SUBUNIT"/>
    <property type="match status" value="1"/>
</dbReference>
<evidence type="ECO:0000256" key="1">
    <source>
        <dbReference type="ARBA" id="ARBA00004123"/>
    </source>
</evidence>
<dbReference type="GO" id="GO:0003677">
    <property type="term" value="F:DNA binding"/>
    <property type="evidence" value="ECO:0007669"/>
    <property type="project" value="UniProtKB-KW"/>
</dbReference>
<evidence type="ECO:0000256" key="5">
    <source>
        <dbReference type="ARBA" id="ARBA00023242"/>
    </source>
</evidence>
<keyword evidence="3" id="KW-0238">DNA-binding</keyword>
<accession>A0A9P8TNZ3</accession>
<evidence type="ECO:0000256" key="2">
    <source>
        <dbReference type="ARBA" id="ARBA00023015"/>
    </source>
</evidence>
<proteinExistence type="predicted"/>
<feature type="compositionally biased region" description="Low complexity" evidence="7">
    <location>
        <begin position="32"/>
        <end position="51"/>
    </location>
</feature>
<dbReference type="InterPro" id="IPR054600">
    <property type="entry name" value="TFA2_E-tether"/>
</dbReference>
<feature type="region of interest" description="Disordered" evidence="7">
    <location>
        <begin position="22"/>
        <end position="84"/>
    </location>
</feature>
<dbReference type="GO" id="GO:0001097">
    <property type="term" value="F:TFIIH-class transcription factor complex binding"/>
    <property type="evidence" value="ECO:0007669"/>
    <property type="project" value="TreeGrafter"/>
</dbReference>
<dbReference type="AlphaFoldDB" id="A0A9P8TNZ3"/>
<dbReference type="Proteomes" id="UP000774326">
    <property type="component" value="Unassembled WGS sequence"/>
</dbReference>
<gene>
    <name evidence="9" type="ORF">WICPIJ_003165</name>
</gene>
<keyword evidence="5" id="KW-0539">Nucleus</keyword>
<evidence type="ECO:0000256" key="6">
    <source>
        <dbReference type="ARBA" id="ARBA00025581"/>
    </source>
</evidence>
<dbReference type="OrthoDB" id="5323195at2759"/>
<dbReference type="Pfam" id="PF02186">
    <property type="entry name" value="TFIIE_beta"/>
    <property type="match status" value="1"/>
</dbReference>
<evidence type="ECO:0000256" key="3">
    <source>
        <dbReference type="ARBA" id="ARBA00023125"/>
    </source>
</evidence>
<keyword evidence="2" id="KW-0805">Transcription regulation</keyword>
<evidence type="ECO:0000256" key="4">
    <source>
        <dbReference type="ARBA" id="ARBA00023163"/>
    </source>
</evidence>
<dbReference type="PROSITE" id="PS51351">
    <property type="entry name" value="TFIIE_BETA_C"/>
    <property type="match status" value="1"/>
</dbReference>
<organism evidence="9 10">
    <name type="scientific">Wickerhamomyces pijperi</name>
    <name type="common">Yeast</name>
    <name type="synonym">Pichia pijperi</name>
    <dbReference type="NCBI Taxonomy" id="599730"/>
    <lineage>
        <taxon>Eukaryota</taxon>
        <taxon>Fungi</taxon>
        <taxon>Dikarya</taxon>
        <taxon>Ascomycota</taxon>
        <taxon>Saccharomycotina</taxon>
        <taxon>Saccharomycetes</taxon>
        <taxon>Phaffomycetales</taxon>
        <taxon>Wickerhamomycetaceae</taxon>
        <taxon>Wickerhamomyces</taxon>
    </lineage>
</organism>
<comment type="caution">
    <text evidence="9">The sequence shown here is derived from an EMBL/GenBank/DDBJ whole genome shotgun (WGS) entry which is preliminary data.</text>
</comment>
<dbReference type="GO" id="GO:0005673">
    <property type="term" value="C:transcription factor TFIIE complex"/>
    <property type="evidence" value="ECO:0007669"/>
    <property type="project" value="InterPro"/>
</dbReference>
<feature type="domain" description="TFIIE beta" evidence="8">
    <location>
        <begin position="76"/>
        <end position="154"/>
    </location>
</feature>
<comment type="function">
    <text evidence="6">Recruits TFIIH to the initiation complex and stimulates the RNA polymerase II C-terminal domain kinase and DNA-dependent ATPase activities of TFIIH. Both TFIIH and TFIIE are required for promoter clearance by RNA polymerase.</text>
</comment>
<dbReference type="InterPro" id="IPR040501">
    <property type="entry name" value="TFA2_Winged_2"/>
</dbReference>
<protein>
    <recommendedName>
        <fullName evidence="8">TFIIE beta domain-containing protein</fullName>
    </recommendedName>
</protein>
<evidence type="ECO:0000313" key="9">
    <source>
        <dbReference type="EMBL" id="KAH3685876.1"/>
    </source>
</evidence>
<dbReference type="InterPro" id="IPR016656">
    <property type="entry name" value="TFIIE-bsu"/>
</dbReference>
<keyword evidence="4" id="KW-0804">Transcription</keyword>
<evidence type="ECO:0000313" key="10">
    <source>
        <dbReference type="Proteomes" id="UP000774326"/>
    </source>
</evidence>
<reference evidence="9" key="1">
    <citation type="journal article" date="2021" name="Open Biol.">
        <title>Shared evolutionary footprints suggest mitochondrial oxidative damage underlies multiple complex I losses in fungi.</title>
        <authorList>
            <person name="Schikora-Tamarit M.A."/>
            <person name="Marcet-Houben M."/>
            <person name="Nosek J."/>
            <person name="Gabaldon T."/>
        </authorList>
    </citation>
    <scope>NUCLEOTIDE SEQUENCE</scope>
    <source>
        <strain evidence="9">CBS2887</strain>
    </source>
</reference>
<dbReference type="Pfam" id="PF18121">
    <property type="entry name" value="TFA2_Winged_2"/>
    <property type="match status" value="1"/>
</dbReference>
<dbReference type="InterPro" id="IPR003166">
    <property type="entry name" value="TFIIE_bsu_DNA-bd"/>
</dbReference>
<sequence>MSNLLANLNAFKNKVKAAPVLSAQRRVSPANSTSTSSSSSSISTTNGSSVTQKSSAFKRSALESNDYSDDESAPKAKKPAYDTTGSHLSTKLLLAVEYIKGKSTAISVDTLLSYLSINNPEQRTKLLSLVKNLDKINYNEEDQTLEYATFNNIKTKQQLLEYLRIPGPFKGTSVKELKDGWTECLDIIKELEDEGNILVLKTKKDNQPRLIWANTAGKLGLVDEEFVTSWKSVKLPERAELPNLLKQKGLKPASVDPATVKNISDAASQKKRKARKGKITNTHMTGILKDYSISEPFLSEAKILYLESVDGPAKFKFVVKSSEMTNFLLLFLKEWDGSNGLKEIGNFFNSSNLKPLGTLINHISFLSLAPVDVNFLNFLTWW</sequence>
<dbReference type="EMBL" id="JAEUBG010001747">
    <property type="protein sequence ID" value="KAH3685876.1"/>
    <property type="molecule type" value="Genomic_DNA"/>
</dbReference>
<name>A0A9P8TNZ3_WICPI</name>
<dbReference type="Pfam" id="PF22254">
    <property type="entry name" value="TFA2_E-tether"/>
    <property type="match status" value="1"/>
</dbReference>